<proteinExistence type="predicted"/>
<dbReference type="AlphaFoldDB" id="A0A0E9RUU5"/>
<organism evidence="1">
    <name type="scientific">Anguilla anguilla</name>
    <name type="common">European freshwater eel</name>
    <name type="synonym">Muraena anguilla</name>
    <dbReference type="NCBI Taxonomy" id="7936"/>
    <lineage>
        <taxon>Eukaryota</taxon>
        <taxon>Metazoa</taxon>
        <taxon>Chordata</taxon>
        <taxon>Craniata</taxon>
        <taxon>Vertebrata</taxon>
        <taxon>Euteleostomi</taxon>
        <taxon>Actinopterygii</taxon>
        <taxon>Neopterygii</taxon>
        <taxon>Teleostei</taxon>
        <taxon>Anguilliformes</taxon>
        <taxon>Anguillidae</taxon>
        <taxon>Anguilla</taxon>
    </lineage>
</organism>
<accession>A0A0E9RUU5</accession>
<evidence type="ECO:0000313" key="1">
    <source>
        <dbReference type="EMBL" id="JAH32048.1"/>
    </source>
</evidence>
<dbReference type="EMBL" id="GBXM01076529">
    <property type="protein sequence ID" value="JAH32048.1"/>
    <property type="molecule type" value="Transcribed_RNA"/>
</dbReference>
<name>A0A0E9RUU5_ANGAN</name>
<sequence length="69" mass="8034">MFVQSLSFCRLKNYFPCVHLNPHQTEPKGGLHSLKIFWVWPEHPFQMKGQSYKPCKFVFAVILAAITLP</sequence>
<reference evidence="1" key="2">
    <citation type="journal article" date="2015" name="Fish Shellfish Immunol.">
        <title>Early steps in the European eel (Anguilla anguilla)-Vibrio vulnificus interaction in the gills: Role of the RtxA13 toxin.</title>
        <authorList>
            <person name="Callol A."/>
            <person name="Pajuelo D."/>
            <person name="Ebbesson L."/>
            <person name="Teles M."/>
            <person name="MacKenzie S."/>
            <person name="Amaro C."/>
        </authorList>
    </citation>
    <scope>NUCLEOTIDE SEQUENCE</scope>
</reference>
<protein>
    <submittedName>
        <fullName evidence="1">Uncharacterized protein</fullName>
    </submittedName>
</protein>
<reference evidence="1" key="1">
    <citation type="submission" date="2014-11" db="EMBL/GenBank/DDBJ databases">
        <authorList>
            <person name="Amaro Gonzalez C."/>
        </authorList>
    </citation>
    <scope>NUCLEOTIDE SEQUENCE</scope>
</reference>